<keyword evidence="4 7" id="KW-1133">Transmembrane helix</keyword>
<dbReference type="KEGG" id="bbel:109464756"/>
<protein>
    <submittedName>
        <fullName evidence="10">Sphingosine 1-phosphate receptor 1-like</fullName>
    </submittedName>
</protein>
<evidence type="ECO:0000313" key="10">
    <source>
        <dbReference type="RefSeq" id="XP_019617388.1"/>
    </source>
</evidence>
<dbReference type="PANTHER" id="PTHR22750">
    <property type="entry name" value="G-PROTEIN COUPLED RECEPTOR"/>
    <property type="match status" value="1"/>
</dbReference>
<dbReference type="InterPro" id="IPR000276">
    <property type="entry name" value="GPCR_Rhodpsn"/>
</dbReference>
<evidence type="ECO:0000256" key="7">
    <source>
        <dbReference type="SAM" id="Phobius"/>
    </source>
</evidence>
<accession>A0A6P4XZ16</accession>
<dbReference type="InterPro" id="IPR017452">
    <property type="entry name" value="GPCR_Rhodpsn_7TM"/>
</dbReference>
<feature type="transmembrane region" description="Helical" evidence="7">
    <location>
        <begin position="121"/>
        <end position="145"/>
    </location>
</feature>
<dbReference type="OrthoDB" id="10049450at2759"/>
<feature type="transmembrane region" description="Helical" evidence="7">
    <location>
        <begin position="80"/>
        <end position="101"/>
    </location>
</feature>
<dbReference type="AlphaFoldDB" id="A0A6P4XZ16"/>
<feature type="transmembrane region" description="Helical" evidence="7">
    <location>
        <begin position="284"/>
        <end position="304"/>
    </location>
</feature>
<evidence type="ECO:0000256" key="6">
    <source>
        <dbReference type="SAM" id="MobiDB-lite"/>
    </source>
</evidence>
<feature type="region of interest" description="Disordered" evidence="6">
    <location>
        <begin position="390"/>
        <end position="414"/>
    </location>
</feature>
<dbReference type="Proteomes" id="UP000515135">
    <property type="component" value="Unplaced"/>
</dbReference>
<name>A0A6P4XZ16_BRABE</name>
<keyword evidence="2" id="KW-1003">Cell membrane</keyword>
<feature type="transmembrane region" description="Helical" evidence="7">
    <location>
        <begin position="204"/>
        <end position="230"/>
    </location>
</feature>
<dbReference type="GO" id="GO:0004930">
    <property type="term" value="F:G protein-coupled receptor activity"/>
    <property type="evidence" value="ECO:0007669"/>
    <property type="project" value="InterPro"/>
</dbReference>
<feature type="transmembrane region" description="Helical" evidence="7">
    <location>
        <begin position="50"/>
        <end position="73"/>
    </location>
</feature>
<evidence type="ECO:0000256" key="3">
    <source>
        <dbReference type="ARBA" id="ARBA00022692"/>
    </source>
</evidence>
<feature type="domain" description="G-protein coupled receptors family 1 profile" evidence="8">
    <location>
        <begin position="62"/>
        <end position="336"/>
    </location>
</feature>
<reference evidence="10" key="1">
    <citation type="submission" date="2025-08" db="UniProtKB">
        <authorList>
            <consortium name="RefSeq"/>
        </authorList>
    </citation>
    <scope>IDENTIFICATION</scope>
    <source>
        <tissue evidence="10">Gonad</tissue>
    </source>
</reference>
<organism evidence="9 10">
    <name type="scientific">Branchiostoma belcheri</name>
    <name type="common">Amphioxus</name>
    <dbReference type="NCBI Taxonomy" id="7741"/>
    <lineage>
        <taxon>Eukaryota</taxon>
        <taxon>Metazoa</taxon>
        <taxon>Chordata</taxon>
        <taxon>Cephalochordata</taxon>
        <taxon>Leptocardii</taxon>
        <taxon>Amphioxiformes</taxon>
        <taxon>Branchiostomatidae</taxon>
        <taxon>Branchiostoma</taxon>
    </lineage>
</organism>
<sequence length="434" mass="48212">MDTSPDDRFDWQIPCILWYLKNNETVSYDQAQAACSMHKSVEELTTVNRVIYWLTAILILIPNVAMFLGIIGTRKLHKPLYFYMANLAASDVLTGIGLMCYSETWKGMGEGMTGLYVLMNIMTLFLYSQLMSASALALLSIDSYVAVRHPIYFHTHAHIAKRNAGIAMASSWIVLTLLTFTPSMGWNCLDMTISECSQFFPRPFIGLVGAIIILFAIIMLFTNTSVYLAIRQRQKNRLGQPVETQPLQGNNPAQNVAGNPRAQNVVQNEADRKFQRSVRKARTVLIHVMVACIFLLVPLALGPICDTLGEKCTLPVSPQFAVLVLTLNSVINPIVSIVRTPDLRKAIWEKLVAIQRALRTVMRGNRVNPQEDQPAHGNALELQAAAAVRSKQTTSSSQQTEGQSKTVVNQTGERLEAVSFTPNKSENLAIVEID</sequence>
<evidence type="ECO:0000256" key="4">
    <source>
        <dbReference type="ARBA" id="ARBA00022989"/>
    </source>
</evidence>
<dbReference type="Gene3D" id="1.20.1070.10">
    <property type="entry name" value="Rhodopsin 7-helix transmembrane proteins"/>
    <property type="match status" value="1"/>
</dbReference>
<dbReference type="GeneID" id="109464756"/>
<evidence type="ECO:0000256" key="2">
    <source>
        <dbReference type="ARBA" id="ARBA00022475"/>
    </source>
</evidence>
<keyword evidence="5 7" id="KW-0472">Membrane</keyword>
<feature type="transmembrane region" description="Helical" evidence="7">
    <location>
        <begin position="316"/>
        <end position="338"/>
    </location>
</feature>
<keyword evidence="3 7" id="KW-0812">Transmembrane</keyword>
<dbReference type="PRINTS" id="PR00237">
    <property type="entry name" value="GPCRRHODOPSN"/>
</dbReference>
<evidence type="ECO:0000259" key="8">
    <source>
        <dbReference type="PROSITE" id="PS50262"/>
    </source>
</evidence>
<dbReference type="RefSeq" id="XP_019617388.1">
    <property type="nucleotide sequence ID" value="XM_019761829.1"/>
</dbReference>
<evidence type="ECO:0000256" key="1">
    <source>
        <dbReference type="ARBA" id="ARBA00004651"/>
    </source>
</evidence>
<dbReference type="SUPFAM" id="SSF81321">
    <property type="entry name" value="Family A G protein-coupled receptor-like"/>
    <property type="match status" value="1"/>
</dbReference>
<feature type="compositionally biased region" description="Low complexity" evidence="6">
    <location>
        <begin position="390"/>
        <end position="406"/>
    </location>
</feature>
<gene>
    <name evidence="10" type="primary">LOC109464756</name>
</gene>
<proteinExistence type="predicted"/>
<comment type="subcellular location">
    <subcellularLocation>
        <location evidence="1">Cell membrane</location>
        <topology evidence="1">Multi-pass membrane protein</topology>
    </subcellularLocation>
</comment>
<dbReference type="Pfam" id="PF00001">
    <property type="entry name" value="7tm_1"/>
    <property type="match status" value="1"/>
</dbReference>
<keyword evidence="9" id="KW-1185">Reference proteome</keyword>
<feature type="transmembrane region" description="Helical" evidence="7">
    <location>
        <begin position="166"/>
        <end position="184"/>
    </location>
</feature>
<evidence type="ECO:0000256" key="5">
    <source>
        <dbReference type="ARBA" id="ARBA00023136"/>
    </source>
</evidence>
<dbReference type="PROSITE" id="PS50262">
    <property type="entry name" value="G_PROTEIN_RECEP_F1_2"/>
    <property type="match status" value="1"/>
</dbReference>
<evidence type="ECO:0000313" key="9">
    <source>
        <dbReference type="Proteomes" id="UP000515135"/>
    </source>
</evidence>
<dbReference type="GO" id="GO:0005886">
    <property type="term" value="C:plasma membrane"/>
    <property type="evidence" value="ECO:0007669"/>
    <property type="project" value="UniProtKB-SubCell"/>
</dbReference>